<keyword evidence="3" id="KW-1185">Reference proteome</keyword>
<gene>
    <name evidence="2" type="ORF">PSON_ATCC_30995.1.T0090293</name>
</gene>
<feature type="transmembrane region" description="Helical" evidence="1">
    <location>
        <begin position="220"/>
        <end position="240"/>
    </location>
</feature>
<evidence type="ECO:0000313" key="3">
    <source>
        <dbReference type="Proteomes" id="UP000692954"/>
    </source>
</evidence>
<feature type="transmembrane region" description="Helical" evidence="1">
    <location>
        <begin position="52"/>
        <end position="68"/>
    </location>
</feature>
<reference evidence="2" key="1">
    <citation type="submission" date="2021-01" db="EMBL/GenBank/DDBJ databases">
        <authorList>
            <consortium name="Genoscope - CEA"/>
            <person name="William W."/>
        </authorList>
    </citation>
    <scope>NUCLEOTIDE SEQUENCE</scope>
</reference>
<name>A0A8S1KLA1_9CILI</name>
<evidence type="ECO:0000313" key="2">
    <source>
        <dbReference type="EMBL" id="CAD8055537.1"/>
    </source>
</evidence>
<organism evidence="2 3">
    <name type="scientific">Paramecium sonneborni</name>
    <dbReference type="NCBI Taxonomy" id="65129"/>
    <lineage>
        <taxon>Eukaryota</taxon>
        <taxon>Sar</taxon>
        <taxon>Alveolata</taxon>
        <taxon>Ciliophora</taxon>
        <taxon>Intramacronucleata</taxon>
        <taxon>Oligohymenophorea</taxon>
        <taxon>Peniculida</taxon>
        <taxon>Parameciidae</taxon>
        <taxon>Paramecium</taxon>
    </lineage>
</organism>
<feature type="transmembrane region" description="Helical" evidence="1">
    <location>
        <begin position="80"/>
        <end position="100"/>
    </location>
</feature>
<evidence type="ECO:0008006" key="4">
    <source>
        <dbReference type="Google" id="ProtNLM"/>
    </source>
</evidence>
<evidence type="ECO:0000256" key="1">
    <source>
        <dbReference type="SAM" id="Phobius"/>
    </source>
</evidence>
<feature type="transmembrane region" description="Helical" evidence="1">
    <location>
        <begin position="188"/>
        <end position="208"/>
    </location>
</feature>
<keyword evidence="1" id="KW-0472">Membrane</keyword>
<keyword evidence="1" id="KW-1133">Transmembrane helix</keyword>
<dbReference type="EMBL" id="CAJJDN010000009">
    <property type="protein sequence ID" value="CAD8055537.1"/>
    <property type="molecule type" value="Genomic_DNA"/>
</dbReference>
<accession>A0A8S1KLA1</accession>
<dbReference type="OrthoDB" id="8062037at2759"/>
<protein>
    <recommendedName>
        <fullName evidence="4">Transmembrane protein</fullName>
    </recommendedName>
</protein>
<keyword evidence="1" id="KW-0812">Transmembrane</keyword>
<proteinExistence type="predicted"/>
<comment type="caution">
    <text evidence="2">The sequence shown here is derived from an EMBL/GenBank/DDBJ whole genome shotgun (WGS) entry which is preliminary data.</text>
</comment>
<sequence>MNGQIQESFENQIKNVTKDENEKKFKLIKEFRGQFKSSYKQNRYIFCFEQDFYLVFSVGKYLASFYSLQQRDQKCEVNPLVVWLTIVGMYEFFNSIRYLAVRYSLQMNSKDIFLLVLPDILIKTSNETMNLSSMQKRNRRAQIKILIKMKLSTYEISQQELIVEPPFTIYEIIHQTEVLNKYTIIMKLYNQFSIYLIFTGGNVAYFQSDSNVCDDNLNNVTYWIFIFSISLYQIWVSYYFHDLIYVNYNIHIFIQVHFQNYQQKSNLSNSFCYFILEQNQKMRIFHYSTSIEPSILQCNICMCDYAENDKIIQLPSSNIHHSQDHCFQQQILIKQQCSIYRKFL</sequence>
<dbReference type="AlphaFoldDB" id="A0A8S1KLA1"/>
<dbReference type="Proteomes" id="UP000692954">
    <property type="component" value="Unassembled WGS sequence"/>
</dbReference>